<dbReference type="SFLD" id="SFLDG01132">
    <property type="entry name" value="C1.5.3:_5'-Nucleotidase_Like"/>
    <property type="match status" value="1"/>
</dbReference>
<accession>A0A8A1MPW6</accession>
<dbReference type="GO" id="GO:0009166">
    <property type="term" value="P:nucleotide catabolic process"/>
    <property type="evidence" value="ECO:0007669"/>
    <property type="project" value="TreeGrafter"/>
</dbReference>
<gene>
    <name evidence="1" type="ORF">I7I51_06968</name>
</gene>
<evidence type="ECO:0000313" key="2">
    <source>
        <dbReference type="Proteomes" id="UP000663671"/>
    </source>
</evidence>
<dbReference type="AlphaFoldDB" id="A0A8A1MPW6"/>
<dbReference type="SUPFAM" id="SSF56784">
    <property type="entry name" value="HAD-like"/>
    <property type="match status" value="1"/>
</dbReference>
<proteinExistence type="predicted"/>
<dbReference type="NCBIfam" id="TIGR01509">
    <property type="entry name" value="HAD-SF-IA-v3"/>
    <property type="match status" value="1"/>
</dbReference>
<dbReference type="GO" id="GO:0008252">
    <property type="term" value="F:nucleotidase activity"/>
    <property type="evidence" value="ECO:0007669"/>
    <property type="project" value="TreeGrafter"/>
</dbReference>
<dbReference type="GO" id="GO:0006206">
    <property type="term" value="P:pyrimidine nucleobase metabolic process"/>
    <property type="evidence" value="ECO:0007669"/>
    <property type="project" value="TreeGrafter"/>
</dbReference>
<reference evidence="1" key="1">
    <citation type="submission" date="2021-01" db="EMBL/GenBank/DDBJ databases">
        <title>Chromosome-level genome assembly of a human fungal pathogen reveals clustering of transcriptionally co-regulated genes.</title>
        <authorList>
            <person name="Voorhies M."/>
            <person name="Cohen S."/>
            <person name="Shea T.P."/>
            <person name="Petrus S."/>
            <person name="Munoz J.F."/>
            <person name="Poplawski S."/>
            <person name="Goldman W.E."/>
            <person name="Michael T."/>
            <person name="Cuomo C.A."/>
            <person name="Sil A."/>
            <person name="Beyhan S."/>
        </authorList>
    </citation>
    <scope>NUCLEOTIDE SEQUENCE</scope>
    <source>
        <strain evidence="1">WU24</strain>
    </source>
</reference>
<dbReference type="OrthoDB" id="1065058at2759"/>
<dbReference type="InterPro" id="IPR006439">
    <property type="entry name" value="HAD-SF_hydro_IA"/>
</dbReference>
<dbReference type="Proteomes" id="UP000663671">
    <property type="component" value="Chromosome 3"/>
</dbReference>
<dbReference type="SFLD" id="SFLDG01129">
    <property type="entry name" value="C1.5:_HAD__Beta-PGM__Phosphata"/>
    <property type="match status" value="1"/>
</dbReference>
<dbReference type="InterPro" id="IPR023214">
    <property type="entry name" value="HAD_sf"/>
</dbReference>
<name>A0A8A1MPW6_AJECA</name>
<dbReference type="Pfam" id="PF00702">
    <property type="entry name" value="Hydrolase"/>
    <property type="match status" value="1"/>
</dbReference>
<sequence length="258" mass="29668">MGFQDEDLENSTRPEPSLPAHDLRPVFFFDIDNCVPLLENYAKNQPGNRIHDLMQQLINNFFAKHLSLDSQDATMLHQKYYKEYGLAIEGLTRHHRINPLEFNRQVDDALPLDSILKPDPQLRSFLQDFDTTKVKLWLFTNAYSTHAKRVVKLLGVDDLFEGLTFCDYAALKLVCKPDMAMFEKAERDAGATVAGGCFFVDDSALNCRNAQDRGWETIHFVEPHIIPPEVPASKYQIRRLEELRDLFPQFFKSASSTI</sequence>
<organism evidence="1 2">
    <name type="scientific">Ajellomyces capsulatus</name>
    <name type="common">Darling's disease fungus</name>
    <name type="synonym">Histoplasma capsulatum</name>
    <dbReference type="NCBI Taxonomy" id="5037"/>
    <lineage>
        <taxon>Eukaryota</taxon>
        <taxon>Fungi</taxon>
        <taxon>Dikarya</taxon>
        <taxon>Ascomycota</taxon>
        <taxon>Pezizomycotina</taxon>
        <taxon>Eurotiomycetes</taxon>
        <taxon>Eurotiomycetidae</taxon>
        <taxon>Onygenales</taxon>
        <taxon>Ajellomycetaceae</taxon>
        <taxon>Histoplasma</taxon>
    </lineage>
</organism>
<dbReference type="InterPro" id="IPR036412">
    <property type="entry name" value="HAD-like_sf"/>
</dbReference>
<evidence type="ECO:0000313" key="1">
    <source>
        <dbReference type="EMBL" id="QSS66117.1"/>
    </source>
</evidence>
<dbReference type="PANTHER" id="PTHR47438:SF1">
    <property type="entry name" value="PHOSPHATE METABOLISM PROTEIN 8-RELATED"/>
    <property type="match status" value="1"/>
</dbReference>
<dbReference type="EMBL" id="CP069115">
    <property type="protein sequence ID" value="QSS66117.1"/>
    <property type="molecule type" value="Genomic_DNA"/>
</dbReference>
<dbReference type="Gene3D" id="1.10.150.450">
    <property type="match status" value="1"/>
</dbReference>
<dbReference type="FunFam" id="1.10.150.450:FF:000001">
    <property type="entry name" value="SDT1p Pyrimidine nucleotidase"/>
    <property type="match status" value="1"/>
</dbReference>
<dbReference type="NCBIfam" id="TIGR01993">
    <property type="entry name" value="Pyr-5-nucltdase"/>
    <property type="match status" value="1"/>
</dbReference>
<dbReference type="VEuPathDB" id="FungiDB:I7I51_06968"/>
<dbReference type="PANTHER" id="PTHR47438">
    <property type="entry name" value="PHOSPHATE METABOLISM PROTEIN 8-RELATED"/>
    <property type="match status" value="1"/>
</dbReference>
<protein>
    <submittedName>
        <fullName evidence="1">Pyrimidine 5'-nucleotidase</fullName>
    </submittedName>
</protein>
<dbReference type="InterPro" id="IPR052791">
    <property type="entry name" value="SSM1_domain"/>
</dbReference>
<dbReference type="Gene3D" id="3.40.50.1000">
    <property type="entry name" value="HAD superfamily/HAD-like"/>
    <property type="match status" value="1"/>
</dbReference>
<dbReference type="InterPro" id="IPR010237">
    <property type="entry name" value="Pyr-5-nucltdase"/>
</dbReference>
<dbReference type="SFLD" id="SFLDS00003">
    <property type="entry name" value="Haloacid_Dehalogenase"/>
    <property type="match status" value="1"/>
</dbReference>